<evidence type="ECO:0000313" key="15">
    <source>
        <dbReference type="Proteomes" id="UP000254737"/>
    </source>
</evidence>
<accession>A0A376GHH7</accession>
<keyword evidence="6 12" id="KW-1133">Transmembrane helix</keyword>
<proteinExistence type="inferred from homology"/>
<evidence type="ECO:0000256" key="3">
    <source>
        <dbReference type="ARBA" id="ARBA00022516"/>
    </source>
</evidence>
<evidence type="ECO:0000256" key="7">
    <source>
        <dbReference type="ARBA" id="ARBA00023002"/>
    </source>
</evidence>
<comment type="subcellular location">
    <subcellularLocation>
        <location evidence="1">Membrane</location>
        <topology evidence="1">Multi-pass membrane protein</topology>
    </subcellularLocation>
</comment>
<dbReference type="EMBL" id="UFXS01000001">
    <property type="protein sequence ID" value="STD58822.1"/>
    <property type="molecule type" value="Genomic_DNA"/>
</dbReference>
<dbReference type="GO" id="GO:0006633">
    <property type="term" value="P:fatty acid biosynthetic process"/>
    <property type="evidence" value="ECO:0007669"/>
    <property type="project" value="UniProtKB-KW"/>
</dbReference>
<dbReference type="PANTHER" id="PTHR11351:SF31">
    <property type="entry name" value="DESATURASE 1, ISOFORM A-RELATED"/>
    <property type="match status" value="1"/>
</dbReference>
<evidence type="ECO:0000259" key="13">
    <source>
        <dbReference type="Pfam" id="PF00487"/>
    </source>
</evidence>
<dbReference type="InterPro" id="IPR005804">
    <property type="entry name" value="FA_desaturase_dom"/>
</dbReference>
<name>A0A376GHH7_9FLAO</name>
<protein>
    <submittedName>
        <fullName evidence="14">Fatty acid desaturase</fullName>
    </submittedName>
</protein>
<dbReference type="CDD" id="cd03505">
    <property type="entry name" value="Delta9-FADS-like"/>
    <property type="match status" value="1"/>
</dbReference>
<dbReference type="Proteomes" id="UP000254737">
    <property type="component" value="Unassembled WGS sequence"/>
</dbReference>
<dbReference type="STRING" id="343874.GCA_000805695_02094"/>
<gene>
    <name evidence="14" type="ORF">NCTC13456_02449</name>
</gene>
<dbReference type="InterPro" id="IPR015876">
    <property type="entry name" value="Acyl-CoA_DS"/>
</dbReference>
<dbReference type="GO" id="GO:0016020">
    <property type="term" value="C:membrane"/>
    <property type="evidence" value="ECO:0007669"/>
    <property type="project" value="UniProtKB-SubCell"/>
</dbReference>
<reference evidence="14 15" key="1">
    <citation type="submission" date="2018-06" db="EMBL/GenBank/DDBJ databases">
        <authorList>
            <consortium name="Pathogen Informatics"/>
            <person name="Doyle S."/>
        </authorList>
    </citation>
    <scope>NUCLEOTIDE SEQUENCE [LARGE SCALE GENOMIC DNA]</scope>
    <source>
        <strain evidence="14 15">NCTC13456</strain>
    </source>
</reference>
<evidence type="ECO:0000256" key="5">
    <source>
        <dbReference type="ARBA" id="ARBA00022832"/>
    </source>
</evidence>
<evidence type="ECO:0000313" key="14">
    <source>
        <dbReference type="EMBL" id="STD58822.1"/>
    </source>
</evidence>
<feature type="transmembrane region" description="Helical" evidence="12">
    <location>
        <begin position="65"/>
        <end position="84"/>
    </location>
</feature>
<sequence>MSSMILISGIHNPNDYICKNLKLVMTAVIIIFVIHWYASLFFQTFFHHRYASHAMFTMSRAWEKIFHVLAWIFQGSSYLSPYTYGVMHRHHHAYADTEKDPHSPQYDPNFFAMMWRTRIVYNEIDHDKTQVLEKFKKGVPSWRSWDRFAGNNAVRLAWVIIYILIYVAVDAPLWTYFVFIPMQVLMSPLHGVIINWFSHKLGYRNYDVGDTSTNLMPIDWLMWGECLHNNHHKFGGRPNFAVKKWEFDPMYPCIWAMNKLNIIQFKKGKLDTDYM</sequence>
<evidence type="ECO:0000256" key="11">
    <source>
        <dbReference type="ARBA" id="ARBA00023160"/>
    </source>
</evidence>
<dbReference type="AlphaFoldDB" id="A0A376GHH7"/>
<keyword evidence="5" id="KW-0276">Fatty acid metabolism</keyword>
<evidence type="ECO:0000256" key="8">
    <source>
        <dbReference type="ARBA" id="ARBA00023004"/>
    </source>
</evidence>
<comment type="similarity">
    <text evidence="2">Belongs to the fatty acid desaturase type 2 family.</text>
</comment>
<evidence type="ECO:0000256" key="10">
    <source>
        <dbReference type="ARBA" id="ARBA00023136"/>
    </source>
</evidence>
<evidence type="ECO:0000256" key="6">
    <source>
        <dbReference type="ARBA" id="ARBA00022989"/>
    </source>
</evidence>
<keyword evidence="10 12" id="KW-0472">Membrane</keyword>
<organism evidence="14 15">
    <name type="scientific">Empedobacter falsenii</name>
    <dbReference type="NCBI Taxonomy" id="343874"/>
    <lineage>
        <taxon>Bacteria</taxon>
        <taxon>Pseudomonadati</taxon>
        <taxon>Bacteroidota</taxon>
        <taxon>Flavobacteriia</taxon>
        <taxon>Flavobacteriales</taxon>
        <taxon>Weeksellaceae</taxon>
        <taxon>Empedobacter</taxon>
    </lineage>
</organism>
<feature type="transmembrane region" description="Helical" evidence="12">
    <location>
        <begin position="21"/>
        <end position="45"/>
    </location>
</feature>
<keyword evidence="3" id="KW-0444">Lipid biosynthesis</keyword>
<evidence type="ECO:0000256" key="1">
    <source>
        <dbReference type="ARBA" id="ARBA00004141"/>
    </source>
</evidence>
<evidence type="ECO:0000256" key="4">
    <source>
        <dbReference type="ARBA" id="ARBA00022692"/>
    </source>
</evidence>
<keyword evidence="11" id="KW-0275">Fatty acid biosynthesis</keyword>
<keyword evidence="4 12" id="KW-0812">Transmembrane</keyword>
<keyword evidence="9" id="KW-0443">Lipid metabolism</keyword>
<evidence type="ECO:0000256" key="9">
    <source>
        <dbReference type="ARBA" id="ARBA00023098"/>
    </source>
</evidence>
<dbReference type="GO" id="GO:0016717">
    <property type="term" value="F:oxidoreductase activity, acting on paired donors, with oxidation of a pair of donors resulting in the reduction of molecular oxygen to two molecules of water"/>
    <property type="evidence" value="ECO:0007669"/>
    <property type="project" value="InterPro"/>
</dbReference>
<evidence type="ECO:0000256" key="12">
    <source>
        <dbReference type="SAM" id="Phobius"/>
    </source>
</evidence>
<feature type="domain" description="Fatty acid desaturase" evidence="13">
    <location>
        <begin position="29"/>
        <end position="241"/>
    </location>
</feature>
<keyword evidence="7" id="KW-0560">Oxidoreductase</keyword>
<evidence type="ECO:0000256" key="2">
    <source>
        <dbReference type="ARBA" id="ARBA00008749"/>
    </source>
</evidence>
<keyword evidence="8" id="KW-0408">Iron</keyword>
<dbReference type="Pfam" id="PF00487">
    <property type="entry name" value="FA_desaturase"/>
    <property type="match status" value="1"/>
</dbReference>
<dbReference type="PANTHER" id="PTHR11351">
    <property type="entry name" value="ACYL-COA DESATURASE"/>
    <property type="match status" value="1"/>
</dbReference>
<feature type="transmembrane region" description="Helical" evidence="12">
    <location>
        <begin position="153"/>
        <end position="169"/>
    </location>
</feature>